<dbReference type="Proteomes" id="UP000310158">
    <property type="component" value="Unassembled WGS sequence"/>
</dbReference>
<sequence>MNEHKDAQHLMNEHKDVQRCIDSLDKDLGHMQDNAAHRLARKDLGHMQDNLIATQRESDEGLSRVEDGCFSNFRSTVVGEGTVPATKSYFVGVVLEDATLSIPKHGTVALVKEHGPVQYRV</sequence>
<dbReference type="Pfam" id="PF08491">
    <property type="entry name" value="SE"/>
    <property type="match status" value="1"/>
</dbReference>
<accession>A0A4S4LQS5</accession>
<comment type="caution">
    <text evidence="2">The sequence shown here is derived from an EMBL/GenBank/DDBJ whole genome shotgun (WGS) entry which is preliminary data.</text>
</comment>
<dbReference type="AlphaFoldDB" id="A0A4S4LQS5"/>
<dbReference type="InterPro" id="IPR013698">
    <property type="entry name" value="Squalene_epoxidase"/>
</dbReference>
<evidence type="ECO:0000313" key="2">
    <source>
        <dbReference type="EMBL" id="THH14692.1"/>
    </source>
</evidence>
<protein>
    <recommendedName>
        <fullName evidence="1">Squalene epoxidase domain-containing protein</fullName>
    </recommendedName>
</protein>
<dbReference type="OrthoDB" id="1678617at2759"/>
<organism evidence="2 3">
    <name type="scientific">Bondarzewia mesenterica</name>
    <dbReference type="NCBI Taxonomy" id="1095465"/>
    <lineage>
        <taxon>Eukaryota</taxon>
        <taxon>Fungi</taxon>
        <taxon>Dikarya</taxon>
        <taxon>Basidiomycota</taxon>
        <taxon>Agaricomycotina</taxon>
        <taxon>Agaricomycetes</taxon>
        <taxon>Russulales</taxon>
        <taxon>Bondarzewiaceae</taxon>
        <taxon>Bondarzewia</taxon>
    </lineage>
</organism>
<proteinExistence type="predicted"/>
<dbReference type="GO" id="GO:0016020">
    <property type="term" value="C:membrane"/>
    <property type="evidence" value="ECO:0007669"/>
    <property type="project" value="InterPro"/>
</dbReference>
<evidence type="ECO:0000259" key="1">
    <source>
        <dbReference type="Pfam" id="PF08491"/>
    </source>
</evidence>
<dbReference type="GO" id="GO:0050660">
    <property type="term" value="F:flavin adenine dinucleotide binding"/>
    <property type="evidence" value="ECO:0007669"/>
    <property type="project" value="InterPro"/>
</dbReference>
<dbReference type="EMBL" id="SGPL01000256">
    <property type="protein sequence ID" value="THH14692.1"/>
    <property type="molecule type" value="Genomic_DNA"/>
</dbReference>
<feature type="domain" description="Squalene epoxidase" evidence="1">
    <location>
        <begin position="64"/>
        <end position="117"/>
    </location>
</feature>
<dbReference type="GO" id="GO:0004506">
    <property type="term" value="F:squalene monooxygenase activity"/>
    <property type="evidence" value="ECO:0007669"/>
    <property type="project" value="InterPro"/>
</dbReference>
<name>A0A4S4LQS5_9AGAM</name>
<keyword evidence="3" id="KW-1185">Reference proteome</keyword>
<gene>
    <name evidence="2" type="ORF">EW146_g5666</name>
</gene>
<evidence type="ECO:0000313" key="3">
    <source>
        <dbReference type="Proteomes" id="UP000310158"/>
    </source>
</evidence>
<reference evidence="2 3" key="1">
    <citation type="submission" date="2019-02" db="EMBL/GenBank/DDBJ databases">
        <title>Genome sequencing of the rare red list fungi Bondarzewia mesenterica.</title>
        <authorList>
            <person name="Buettner E."/>
            <person name="Kellner H."/>
        </authorList>
    </citation>
    <scope>NUCLEOTIDE SEQUENCE [LARGE SCALE GENOMIC DNA]</scope>
    <source>
        <strain evidence="2 3">DSM 108281</strain>
    </source>
</reference>